<protein>
    <submittedName>
        <fullName evidence="9">Nitroreductase</fullName>
    </submittedName>
</protein>
<sequence>MKKTLKQLIQTRRSIFPAQYTNGVIPQSDLLKILESARWAPNHRKTEPWRYKVLQGNALIDLGNFMVEQFSLSTDKAVPLKLKKLQEKLEVTSAMILIFKSRDVKESIPEWEEIAAVSMSVQNMWLTTHDLGYGCYWSSPKPFADMSKFSKITVDDREEFLGFFYIGTYDNDAVASLGVPERKSIEEFTQFVQ</sequence>
<evidence type="ECO:0000256" key="1">
    <source>
        <dbReference type="ARBA" id="ARBA00001917"/>
    </source>
</evidence>
<keyword evidence="5" id="KW-0521">NADP</keyword>
<dbReference type="PANTHER" id="PTHR43821">
    <property type="entry name" value="NAD(P)H NITROREDUCTASE YDJA-RELATED"/>
    <property type="match status" value="1"/>
</dbReference>
<dbReference type="InterPro" id="IPR026021">
    <property type="entry name" value="YdjA-like"/>
</dbReference>
<comment type="similarity">
    <text evidence="2">Belongs to the nitroreductase family.</text>
</comment>
<dbReference type="SUPFAM" id="SSF55469">
    <property type="entry name" value="FMN-dependent nitroreductase-like"/>
    <property type="match status" value="1"/>
</dbReference>
<comment type="caution">
    <text evidence="9">The sequence shown here is derived from an EMBL/GenBank/DDBJ whole genome shotgun (WGS) entry which is preliminary data.</text>
</comment>
<dbReference type="InterPro" id="IPR029479">
    <property type="entry name" value="Nitroreductase"/>
</dbReference>
<feature type="domain" description="Nitroreductase" evidence="8">
    <location>
        <begin position="9"/>
        <end position="167"/>
    </location>
</feature>
<evidence type="ECO:0000256" key="7">
    <source>
        <dbReference type="ARBA" id="ARBA00023027"/>
    </source>
</evidence>
<evidence type="ECO:0000256" key="4">
    <source>
        <dbReference type="ARBA" id="ARBA00022643"/>
    </source>
</evidence>
<evidence type="ECO:0000256" key="5">
    <source>
        <dbReference type="ARBA" id="ARBA00022857"/>
    </source>
</evidence>
<dbReference type="InterPro" id="IPR052530">
    <property type="entry name" value="NAD(P)H_nitroreductase"/>
</dbReference>
<dbReference type="Pfam" id="PF00881">
    <property type="entry name" value="Nitroreductase"/>
    <property type="match status" value="1"/>
</dbReference>
<keyword evidence="4" id="KW-0288">FMN</keyword>
<name>A0A2S6IKL5_9FLAO</name>
<comment type="cofactor">
    <cofactor evidence="1">
        <name>FMN</name>
        <dbReference type="ChEBI" id="CHEBI:58210"/>
    </cofactor>
</comment>
<dbReference type="GO" id="GO:0016491">
    <property type="term" value="F:oxidoreductase activity"/>
    <property type="evidence" value="ECO:0007669"/>
    <property type="project" value="UniProtKB-KW"/>
</dbReference>
<dbReference type="PANTHER" id="PTHR43821:SF1">
    <property type="entry name" value="NAD(P)H NITROREDUCTASE YDJA-RELATED"/>
    <property type="match status" value="1"/>
</dbReference>
<dbReference type="Proteomes" id="UP000239002">
    <property type="component" value="Unassembled WGS sequence"/>
</dbReference>
<dbReference type="Gene3D" id="3.40.109.10">
    <property type="entry name" value="NADH Oxidase"/>
    <property type="match status" value="1"/>
</dbReference>
<keyword evidence="10" id="KW-1185">Reference proteome</keyword>
<evidence type="ECO:0000256" key="3">
    <source>
        <dbReference type="ARBA" id="ARBA00022630"/>
    </source>
</evidence>
<evidence type="ECO:0000313" key="9">
    <source>
        <dbReference type="EMBL" id="PPK94749.1"/>
    </source>
</evidence>
<dbReference type="OrthoDB" id="9804207at2"/>
<accession>A0A2S6IKL5</accession>
<proteinExistence type="inferred from homology"/>
<organism evidence="9 10">
    <name type="scientific">Nonlabens xylanidelens</name>
    <dbReference type="NCBI Taxonomy" id="191564"/>
    <lineage>
        <taxon>Bacteria</taxon>
        <taxon>Pseudomonadati</taxon>
        <taxon>Bacteroidota</taxon>
        <taxon>Flavobacteriia</taxon>
        <taxon>Flavobacteriales</taxon>
        <taxon>Flavobacteriaceae</taxon>
        <taxon>Nonlabens</taxon>
    </lineage>
</organism>
<evidence type="ECO:0000313" key="10">
    <source>
        <dbReference type="Proteomes" id="UP000239002"/>
    </source>
</evidence>
<dbReference type="CDD" id="cd02135">
    <property type="entry name" value="YdjA-like"/>
    <property type="match status" value="1"/>
</dbReference>
<keyword evidence="3" id="KW-0285">Flavoprotein</keyword>
<evidence type="ECO:0000259" key="8">
    <source>
        <dbReference type="Pfam" id="PF00881"/>
    </source>
</evidence>
<dbReference type="EMBL" id="PTJE01000003">
    <property type="protein sequence ID" value="PPK94749.1"/>
    <property type="molecule type" value="Genomic_DNA"/>
</dbReference>
<evidence type="ECO:0000256" key="2">
    <source>
        <dbReference type="ARBA" id="ARBA00007118"/>
    </source>
</evidence>
<dbReference type="InterPro" id="IPR000415">
    <property type="entry name" value="Nitroreductase-like"/>
</dbReference>
<dbReference type="AlphaFoldDB" id="A0A2S6IKL5"/>
<keyword evidence="7" id="KW-0520">NAD</keyword>
<reference evidence="9 10" key="1">
    <citation type="submission" date="2018-02" db="EMBL/GenBank/DDBJ databases">
        <title>Genomic Encyclopedia of Archaeal and Bacterial Type Strains, Phase II (KMG-II): from individual species to whole genera.</title>
        <authorList>
            <person name="Goeker M."/>
        </authorList>
    </citation>
    <scope>NUCLEOTIDE SEQUENCE [LARGE SCALE GENOMIC DNA]</scope>
    <source>
        <strain evidence="9 10">DSM 16809</strain>
    </source>
</reference>
<keyword evidence="6" id="KW-0560">Oxidoreductase</keyword>
<evidence type="ECO:0000256" key="6">
    <source>
        <dbReference type="ARBA" id="ARBA00023002"/>
    </source>
</evidence>
<dbReference type="RefSeq" id="WP_104515212.1">
    <property type="nucleotide sequence ID" value="NZ_MQVW01000024.1"/>
</dbReference>
<gene>
    <name evidence="9" type="ORF">LY01_01501</name>
</gene>